<dbReference type="FunFam" id="2.30.30.140:FF:000026">
    <property type="entry name" value="SAGA-associated factor 29 homolog"/>
    <property type="match status" value="1"/>
</dbReference>
<keyword evidence="3" id="KW-0804">Transcription</keyword>
<dbReference type="Gene3D" id="2.30.30.140">
    <property type="match status" value="2"/>
</dbReference>
<feature type="domain" description="SGF29 C-terminal" evidence="5">
    <location>
        <begin position="154"/>
        <end position="299"/>
    </location>
</feature>
<dbReference type="Pfam" id="PF07039">
    <property type="entry name" value="SGF29_Tudor"/>
    <property type="match status" value="1"/>
</dbReference>
<sequence>EIMANSSVSNTKESLRQLHQMVLRIQEERNRNADNLLNINKTHEKMRHETRVSAYFKGKLKSLYRTAIADAKLESECIQKAMERIIEIKALANEKTSKNKTKGISHTFYQEEPRKGIRRGVLMSLLQQNAINLPTWKDQNNDPPALCGAIPAEANYICRPGDHVAARVKYPDEEEQYILAEILSYNPISGKYDIEDIDYSEEEGKNEKERHQLSRRRIIPLPLYKADPQLNIEALFQFKQPVLALYPQTTCFYKAIVHSVPKTKDMDYTVLFEDTSYADGYSPPLSVPQRYIVSSKKIR</sequence>
<dbReference type="InterPro" id="IPR047288">
    <property type="entry name" value="Tudor_SGF29_rpt1"/>
</dbReference>
<reference evidence="6" key="1">
    <citation type="journal article" date="2013" name="Genome Biol. Evol.">
        <title>Punctuated emergences of genetic and phenotypic innovations in eumetazoan, bilaterian, euteleostome, and hominidae ancestors.</title>
        <authorList>
            <person name="Wenger Y."/>
            <person name="Galliot B."/>
        </authorList>
    </citation>
    <scope>NUCLEOTIDE SEQUENCE</scope>
    <source>
        <tissue evidence="6">Whole animals</tissue>
    </source>
</reference>
<dbReference type="OrthoDB" id="10265994at2759"/>
<proteinExistence type="evidence at transcript level"/>
<keyword evidence="2" id="KW-0805">Transcription regulation</keyword>
<dbReference type="PANTHER" id="PTHR21539:SF0">
    <property type="entry name" value="SAGA-ASSOCIATED FACTOR 29"/>
    <property type="match status" value="1"/>
</dbReference>
<keyword evidence="4" id="KW-0539">Nucleus</keyword>
<dbReference type="CDD" id="cd20394">
    <property type="entry name" value="Tudor_SGF29_rpt2"/>
    <property type="match status" value="1"/>
</dbReference>
<evidence type="ECO:0000256" key="1">
    <source>
        <dbReference type="ARBA" id="ARBA00004123"/>
    </source>
</evidence>
<evidence type="ECO:0000256" key="3">
    <source>
        <dbReference type="ARBA" id="ARBA00023163"/>
    </source>
</evidence>
<dbReference type="InterPro" id="IPR010750">
    <property type="entry name" value="SGF29_tudor-like_dom"/>
</dbReference>
<evidence type="ECO:0000256" key="2">
    <source>
        <dbReference type="ARBA" id="ARBA00023015"/>
    </source>
</evidence>
<feature type="non-terminal residue" evidence="6">
    <location>
        <position position="1"/>
    </location>
</feature>
<comment type="subcellular location">
    <subcellularLocation>
        <location evidence="1">Nucleus</location>
    </subcellularLocation>
</comment>
<dbReference type="EMBL" id="HAAD01001890">
    <property type="protein sequence ID" value="CDG68122.1"/>
    <property type="molecule type" value="mRNA"/>
</dbReference>
<evidence type="ECO:0000259" key="5">
    <source>
        <dbReference type="PROSITE" id="PS51518"/>
    </source>
</evidence>
<dbReference type="PANTHER" id="PTHR21539">
    <property type="entry name" value="SAGA-ASSOCIATED FACTOR 29"/>
    <property type="match status" value="1"/>
</dbReference>
<dbReference type="CDD" id="cd20393">
    <property type="entry name" value="Tudor_SGF29_rpt1"/>
    <property type="match status" value="1"/>
</dbReference>
<accession>T2M826</accession>
<gene>
    <name evidence="6" type="primary">CCDC101</name>
</gene>
<evidence type="ECO:0000313" key="6">
    <source>
        <dbReference type="EMBL" id="CDG68122.1"/>
    </source>
</evidence>
<name>T2M826_HYDVU</name>
<dbReference type="InterPro" id="IPR047287">
    <property type="entry name" value="Tudor_SGF29_rpt2"/>
</dbReference>
<protein>
    <submittedName>
        <fullName evidence="6">SAGA-associated factor 29 homolog</fullName>
    </submittedName>
</protein>
<dbReference type="GO" id="GO:0005634">
    <property type="term" value="C:nucleus"/>
    <property type="evidence" value="ECO:0007669"/>
    <property type="project" value="UniProtKB-SubCell"/>
</dbReference>
<organism evidence="6">
    <name type="scientific">Hydra vulgaris</name>
    <name type="common">Hydra</name>
    <name type="synonym">Hydra attenuata</name>
    <dbReference type="NCBI Taxonomy" id="6087"/>
    <lineage>
        <taxon>Eukaryota</taxon>
        <taxon>Metazoa</taxon>
        <taxon>Cnidaria</taxon>
        <taxon>Hydrozoa</taxon>
        <taxon>Hydroidolina</taxon>
        <taxon>Anthoathecata</taxon>
        <taxon>Aplanulata</taxon>
        <taxon>Hydridae</taxon>
        <taxon>Hydra</taxon>
    </lineage>
</organism>
<evidence type="ECO:0000256" key="4">
    <source>
        <dbReference type="ARBA" id="ARBA00023242"/>
    </source>
</evidence>
<dbReference type="PROSITE" id="PS51518">
    <property type="entry name" value="SGF29_C"/>
    <property type="match status" value="1"/>
</dbReference>
<dbReference type="InterPro" id="IPR037802">
    <property type="entry name" value="SGF29"/>
</dbReference>
<dbReference type="GO" id="GO:0000124">
    <property type="term" value="C:SAGA complex"/>
    <property type="evidence" value="ECO:0007669"/>
    <property type="project" value="InterPro"/>
</dbReference>
<dbReference type="AlphaFoldDB" id="T2M826"/>